<evidence type="ECO:0000313" key="1">
    <source>
        <dbReference type="EMBL" id="KKM72174.1"/>
    </source>
</evidence>
<gene>
    <name evidence="1" type="ORF">LCGC14_1423250</name>
</gene>
<accession>A0A0F9JQK0</accession>
<name>A0A0F9JQK0_9ZZZZ</name>
<sequence>MNRQQEETQIKEIRSEIFQLALKSPDTETMHWYMWLDECFENDEFHHDELSTIKWRCMVLSWKKEPVTPLSWKIDALVKQAGYDLNEVKTGLE</sequence>
<reference evidence="1" key="1">
    <citation type="journal article" date="2015" name="Nature">
        <title>Complex archaea that bridge the gap between prokaryotes and eukaryotes.</title>
        <authorList>
            <person name="Spang A."/>
            <person name="Saw J.H."/>
            <person name="Jorgensen S.L."/>
            <person name="Zaremba-Niedzwiedzka K."/>
            <person name="Martijn J."/>
            <person name="Lind A.E."/>
            <person name="van Eijk R."/>
            <person name="Schleper C."/>
            <person name="Guy L."/>
            <person name="Ettema T.J."/>
        </authorList>
    </citation>
    <scope>NUCLEOTIDE SEQUENCE</scope>
</reference>
<comment type="caution">
    <text evidence="1">The sequence shown here is derived from an EMBL/GenBank/DDBJ whole genome shotgun (WGS) entry which is preliminary data.</text>
</comment>
<protein>
    <submittedName>
        <fullName evidence="1">Uncharacterized protein</fullName>
    </submittedName>
</protein>
<dbReference type="EMBL" id="LAZR01009518">
    <property type="protein sequence ID" value="KKM72174.1"/>
    <property type="molecule type" value="Genomic_DNA"/>
</dbReference>
<organism evidence="1">
    <name type="scientific">marine sediment metagenome</name>
    <dbReference type="NCBI Taxonomy" id="412755"/>
    <lineage>
        <taxon>unclassified sequences</taxon>
        <taxon>metagenomes</taxon>
        <taxon>ecological metagenomes</taxon>
    </lineage>
</organism>
<dbReference type="AlphaFoldDB" id="A0A0F9JQK0"/>
<proteinExistence type="predicted"/>